<dbReference type="FunFam" id="3.40.50.300:FF:000861">
    <property type="entry name" value="Fanconi anemia, complementation group M"/>
    <property type="match status" value="1"/>
</dbReference>
<evidence type="ECO:0000259" key="9">
    <source>
        <dbReference type="PROSITE" id="PS51192"/>
    </source>
</evidence>
<evidence type="ECO:0000256" key="5">
    <source>
        <dbReference type="ARBA" id="ARBA00022806"/>
    </source>
</evidence>
<evidence type="ECO:0000256" key="7">
    <source>
        <dbReference type="ARBA" id="ARBA00023242"/>
    </source>
</evidence>
<evidence type="ECO:0000256" key="4">
    <source>
        <dbReference type="ARBA" id="ARBA00022801"/>
    </source>
</evidence>
<dbReference type="InterPro" id="IPR044749">
    <property type="entry name" value="FANCM_DEXDc"/>
</dbReference>
<sequence length="757" mass="80729">MSYDCHDDDELLALLEAEEAEVAAATGSAGNQRAFGALPPAEAPVQTAAGAAAVAALRDEAVRLGTAPLDPAHAGTWVFPAHPEYPEREYQLAIAGRALFENTLVSLPTGLGKTFIAAVVMHNYRRWFPSGKVVFMAPTRPLVAQQVEACHKIVGIPAEDTAQMQGSVAASLREGYWRERAVIYCTPQMLQNDLEARRVDARRIVLLVVDEAHRATGKYAYCEVVRLMEEAGARFRLLALSATPGSDLKRVQGVIDALRISAIEARADGDPDVAPYTHNRTIDRITVSISSDLKVFQSAFAAVLRPLCVQLHAAKLISHRDPMRLSQVGLCKVADEARKNPGKYPVPQPEWHGVMSALYTLQRLQPAMSELLMHGTHAFWCSLQRFARERKGTQAENTLLRSHPWRQLTTRLAELERAGRHILHPKLVMLGDKVRHHFERHDAARDAGVAAAVEGSASGAAAKGGGGTRVIIFTETRPSVDEIVKYLRAHAADCCRPAAFVGQGGSRRPKGAAPGGAASSSSSSSTAADAGTSDGGPQQEATTSVLSSSQGPISITGQSQKQQQAVVARFRSGRYNTLVATCIGEEGLDIGDVGLIVLFDASGSPVRTVQRIGRTGRQKAGEIVALVTPGAESAKFEAAFRKYRHVASALRSNASRFRMSDASPVMVPSGAGLVRKRMDVGELRMSQVAGAQVPSAPDGGQSRASQPDIRAAMSRNRAGSDAGALTASQAAFISRAYGGQEGPVAQRVGTASGTTWT</sequence>
<keyword evidence="5" id="KW-0347">Helicase</keyword>
<keyword evidence="4" id="KW-0378">Hydrolase</keyword>
<dbReference type="GO" id="GO:0043138">
    <property type="term" value="F:3'-5' DNA helicase activity"/>
    <property type="evidence" value="ECO:0007669"/>
    <property type="project" value="InterPro"/>
</dbReference>
<comment type="subcellular location">
    <subcellularLocation>
        <location evidence="1">Nucleus</location>
    </subcellularLocation>
</comment>
<dbReference type="PANTHER" id="PTHR14025:SF20">
    <property type="entry name" value="FANCONI ANEMIA GROUP M PROTEIN"/>
    <property type="match status" value="1"/>
</dbReference>
<dbReference type="SMART" id="SM00487">
    <property type="entry name" value="DEXDc"/>
    <property type="match status" value="1"/>
</dbReference>
<dbReference type="InterPro" id="IPR039686">
    <property type="entry name" value="FANCM/Mph1-like_ID"/>
</dbReference>
<reference evidence="11 12" key="1">
    <citation type="submission" date="2019-07" db="EMBL/GenBank/DDBJ databases">
        <title>Genomes of Cafeteria roenbergensis.</title>
        <authorList>
            <person name="Fischer M.G."/>
            <person name="Hackl T."/>
            <person name="Roman M."/>
        </authorList>
    </citation>
    <scope>NUCLEOTIDE SEQUENCE [LARGE SCALE GENOMIC DNA]</scope>
    <source>
        <strain evidence="11 12">Cflag</strain>
    </source>
</reference>
<organism evidence="11 12">
    <name type="scientific">Cafeteria roenbergensis</name>
    <name type="common">Marine flagellate</name>
    <dbReference type="NCBI Taxonomy" id="33653"/>
    <lineage>
        <taxon>Eukaryota</taxon>
        <taxon>Sar</taxon>
        <taxon>Stramenopiles</taxon>
        <taxon>Bigyra</taxon>
        <taxon>Opalozoa</taxon>
        <taxon>Bicosoecida</taxon>
        <taxon>Cafeteriaceae</taxon>
        <taxon>Cafeteria</taxon>
    </lineage>
</organism>
<evidence type="ECO:0000256" key="3">
    <source>
        <dbReference type="ARBA" id="ARBA00022741"/>
    </source>
</evidence>
<evidence type="ECO:0008006" key="13">
    <source>
        <dbReference type="Google" id="ProtNLM"/>
    </source>
</evidence>
<gene>
    <name evidence="11" type="ORF">FNF31_03826</name>
</gene>
<feature type="compositionally biased region" description="Polar residues" evidence="8">
    <location>
        <begin position="539"/>
        <end position="558"/>
    </location>
</feature>
<evidence type="ECO:0000313" key="12">
    <source>
        <dbReference type="Proteomes" id="UP000325113"/>
    </source>
</evidence>
<proteinExistence type="inferred from homology"/>
<feature type="compositionally biased region" description="Low complexity" evidence="8">
    <location>
        <begin position="511"/>
        <end position="536"/>
    </location>
</feature>
<protein>
    <recommendedName>
        <fullName evidence="13">ATP-dependent DNA helicase</fullName>
    </recommendedName>
</protein>
<dbReference type="Pfam" id="PF00271">
    <property type="entry name" value="Helicase_C"/>
    <property type="match status" value="1"/>
</dbReference>
<dbReference type="Proteomes" id="UP000325113">
    <property type="component" value="Unassembled WGS sequence"/>
</dbReference>
<dbReference type="SMART" id="SM00490">
    <property type="entry name" value="HELICc"/>
    <property type="match status" value="1"/>
</dbReference>
<dbReference type="GO" id="GO:0016787">
    <property type="term" value="F:hydrolase activity"/>
    <property type="evidence" value="ECO:0007669"/>
    <property type="project" value="UniProtKB-KW"/>
</dbReference>
<dbReference type="GO" id="GO:0000400">
    <property type="term" value="F:four-way junction DNA binding"/>
    <property type="evidence" value="ECO:0007669"/>
    <property type="project" value="TreeGrafter"/>
</dbReference>
<dbReference type="PANTHER" id="PTHR14025">
    <property type="entry name" value="FANCONI ANEMIA GROUP M FANCM FAMILY MEMBER"/>
    <property type="match status" value="1"/>
</dbReference>
<feature type="region of interest" description="Disordered" evidence="8">
    <location>
        <begin position="688"/>
        <end position="717"/>
    </location>
</feature>
<dbReference type="EMBL" id="VLTM01000036">
    <property type="protein sequence ID" value="KAA0161367.1"/>
    <property type="molecule type" value="Genomic_DNA"/>
</dbReference>
<dbReference type="PROSITE" id="PS51194">
    <property type="entry name" value="HELICASE_CTER"/>
    <property type="match status" value="1"/>
</dbReference>
<dbReference type="InterPro" id="IPR014001">
    <property type="entry name" value="Helicase_ATP-bd"/>
</dbReference>
<dbReference type="AlphaFoldDB" id="A0A5A8D9V6"/>
<comment type="similarity">
    <text evidence="2">Belongs to the DEAD box helicase family. DEAH subfamily. FANCM sub-subfamily.</text>
</comment>
<dbReference type="PROSITE" id="PS51192">
    <property type="entry name" value="HELICASE_ATP_BIND_1"/>
    <property type="match status" value="1"/>
</dbReference>
<evidence type="ECO:0000256" key="2">
    <source>
        <dbReference type="ARBA" id="ARBA00009889"/>
    </source>
</evidence>
<evidence type="ECO:0000313" key="11">
    <source>
        <dbReference type="EMBL" id="KAA0161367.1"/>
    </source>
</evidence>
<evidence type="ECO:0000256" key="6">
    <source>
        <dbReference type="ARBA" id="ARBA00022840"/>
    </source>
</evidence>
<dbReference type="GO" id="GO:0005634">
    <property type="term" value="C:nucleus"/>
    <property type="evidence" value="ECO:0007669"/>
    <property type="project" value="UniProtKB-SubCell"/>
</dbReference>
<feature type="region of interest" description="Disordered" evidence="8">
    <location>
        <begin position="503"/>
        <end position="558"/>
    </location>
</feature>
<dbReference type="Gene3D" id="3.40.50.300">
    <property type="entry name" value="P-loop containing nucleotide triphosphate hydrolases"/>
    <property type="match status" value="2"/>
</dbReference>
<feature type="domain" description="Helicase ATP-binding" evidence="9">
    <location>
        <begin position="94"/>
        <end position="262"/>
    </location>
</feature>
<dbReference type="GO" id="GO:0005524">
    <property type="term" value="F:ATP binding"/>
    <property type="evidence" value="ECO:0007669"/>
    <property type="project" value="UniProtKB-KW"/>
</dbReference>
<dbReference type="GO" id="GO:0036297">
    <property type="term" value="P:interstrand cross-link repair"/>
    <property type="evidence" value="ECO:0007669"/>
    <property type="project" value="TreeGrafter"/>
</dbReference>
<keyword evidence="7" id="KW-0539">Nucleus</keyword>
<dbReference type="InterPro" id="IPR001650">
    <property type="entry name" value="Helicase_C-like"/>
</dbReference>
<dbReference type="CDD" id="cd12091">
    <property type="entry name" value="FANCM_ID"/>
    <property type="match status" value="1"/>
</dbReference>
<dbReference type="Gene3D" id="1.20.1320.20">
    <property type="entry name" value="hef helicase domain"/>
    <property type="match status" value="1"/>
</dbReference>
<name>A0A5A8D9V6_CAFRO</name>
<dbReference type="InterPro" id="IPR027417">
    <property type="entry name" value="P-loop_NTPase"/>
</dbReference>
<dbReference type="Pfam" id="PF00270">
    <property type="entry name" value="DEAD"/>
    <property type="match status" value="1"/>
</dbReference>
<keyword evidence="6" id="KW-0067">ATP-binding</keyword>
<comment type="caution">
    <text evidence="11">The sequence shown here is derived from an EMBL/GenBank/DDBJ whole genome shotgun (WGS) entry which is preliminary data.</text>
</comment>
<dbReference type="GO" id="GO:0045003">
    <property type="term" value="P:double-strand break repair via synthesis-dependent strand annealing"/>
    <property type="evidence" value="ECO:0007669"/>
    <property type="project" value="TreeGrafter"/>
</dbReference>
<evidence type="ECO:0000256" key="1">
    <source>
        <dbReference type="ARBA" id="ARBA00004123"/>
    </source>
</evidence>
<dbReference type="SUPFAM" id="SSF52540">
    <property type="entry name" value="P-loop containing nucleoside triphosphate hydrolases"/>
    <property type="match status" value="1"/>
</dbReference>
<evidence type="ECO:0000259" key="10">
    <source>
        <dbReference type="PROSITE" id="PS51194"/>
    </source>
</evidence>
<dbReference type="InterPro" id="IPR011545">
    <property type="entry name" value="DEAD/DEAH_box_helicase_dom"/>
</dbReference>
<evidence type="ECO:0000256" key="8">
    <source>
        <dbReference type="SAM" id="MobiDB-lite"/>
    </source>
</evidence>
<keyword evidence="3" id="KW-0547">Nucleotide-binding</keyword>
<accession>A0A5A8D9V6</accession>
<dbReference type="CDD" id="cd18033">
    <property type="entry name" value="DEXDc_FANCM"/>
    <property type="match status" value="1"/>
</dbReference>
<dbReference type="GO" id="GO:0009378">
    <property type="term" value="F:four-way junction helicase activity"/>
    <property type="evidence" value="ECO:0007669"/>
    <property type="project" value="TreeGrafter"/>
</dbReference>
<feature type="domain" description="Helicase C-terminal" evidence="10">
    <location>
        <begin position="454"/>
        <end position="665"/>
    </location>
</feature>